<evidence type="ECO:0000256" key="1">
    <source>
        <dbReference type="ARBA" id="ARBA00004651"/>
    </source>
</evidence>
<reference evidence="7" key="1">
    <citation type="submission" date="2018-05" db="EMBL/GenBank/DDBJ databases">
        <authorList>
            <person name="Lanie J.A."/>
            <person name="Ng W.-L."/>
            <person name="Kazmierczak K.M."/>
            <person name="Andrzejewski T.M."/>
            <person name="Davidsen T.M."/>
            <person name="Wayne K.J."/>
            <person name="Tettelin H."/>
            <person name="Glass J.I."/>
            <person name="Rusch D."/>
            <person name="Podicherti R."/>
            <person name="Tsui H.-C.T."/>
            <person name="Winkler M.E."/>
        </authorList>
    </citation>
    <scope>NUCLEOTIDE SEQUENCE</scope>
</reference>
<evidence type="ECO:0000256" key="3">
    <source>
        <dbReference type="ARBA" id="ARBA00022692"/>
    </source>
</evidence>
<dbReference type="PANTHER" id="PTHR33529:SF6">
    <property type="entry name" value="YJGP_YJGQ FAMILY PERMEASE"/>
    <property type="match status" value="1"/>
</dbReference>
<dbReference type="AlphaFoldDB" id="A0A382ST13"/>
<evidence type="ECO:0000256" key="2">
    <source>
        <dbReference type="ARBA" id="ARBA00022475"/>
    </source>
</evidence>
<feature type="transmembrane region" description="Helical" evidence="6">
    <location>
        <begin position="287"/>
        <end position="306"/>
    </location>
</feature>
<organism evidence="7">
    <name type="scientific">marine metagenome</name>
    <dbReference type="NCBI Taxonomy" id="408172"/>
    <lineage>
        <taxon>unclassified sequences</taxon>
        <taxon>metagenomes</taxon>
        <taxon>ecological metagenomes</taxon>
    </lineage>
</organism>
<name>A0A382ST13_9ZZZZ</name>
<comment type="subcellular location">
    <subcellularLocation>
        <location evidence="1">Cell membrane</location>
        <topology evidence="1">Multi-pass membrane protein</topology>
    </subcellularLocation>
</comment>
<evidence type="ECO:0000256" key="5">
    <source>
        <dbReference type="ARBA" id="ARBA00023136"/>
    </source>
</evidence>
<dbReference type="GO" id="GO:0015920">
    <property type="term" value="P:lipopolysaccharide transport"/>
    <property type="evidence" value="ECO:0007669"/>
    <property type="project" value="TreeGrafter"/>
</dbReference>
<feature type="non-terminal residue" evidence="7">
    <location>
        <position position="308"/>
    </location>
</feature>
<keyword evidence="2" id="KW-1003">Cell membrane</keyword>
<evidence type="ECO:0000256" key="6">
    <source>
        <dbReference type="SAM" id="Phobius"/>
    </source>
</evidence>
<keyword evidence="5 6" id="KW-0472">Membrane</keyword>
<feature type="non-terminal residue" evidence="7">
    <location>
        <position position="1"/>
    </location>
</feature>
<keyword evidence="4 6" id="KW-1133">Transmembrane helix</keyword>
<dbReference type="PANTHER" id="PTHR33529">
    <property type="entry name" value="SLR0882 PROTEIN-RELATED"/>
    <property type="match status" value="1"/>
</dbReference>
<keyword evidence="3 6" id="KW-0812">Transmembrane</keyword>
<feature type="transmembrane region" description="Helical" evidence="6">
    <location>
        <begin position="56"/>
        <end position="81"/>
    </location>
</feature>
<evidence type="ECO:0008006" key="8">
    <source>
        <dbReference type="Google" id="ProtNLM"/>
    </source>
</evidence>
<evidence type="ECO:0000313" key="7">
    <source>
        <dbReference type="EMBL" id="SVD12712.1"/>
    </source>
</evidence>
<feature type="transmembrane region" description="Helical" evidence="6">
    <location>
        <begin position="102"/>
        <end position="122"/>
    </location>
</feature>
<dbReference type="Pfam" id="PF03739">
    <property type="entry name" value="LptF_LptG"/>
    <property type="match status" value="1"/>
</dbReference>
<evidence type="ECO:0000256" key="4">
    <source>
        <dbReference type="ARBA" id="ARBA00022989"/>
    </source>
</evidence>
<accession>A0A382ST13</accession>
<dbReference type="InterPro" id="IPR005495">
    <property type="entry name" value="LptG/LptF_permease"/>
</dbReference>
<proteinExistence type="predicted"/>
<feature type="transmembrane region" description="Helical" evidence="6">
    <location>
        <begin position="15"/>
        <end position="36"/>
    </location>
</feature>
<gene>
    <name evidence="7" type="ORF">METZ01_LOCUS365566</name>
</gene>
<dbReference type="EMBL" id="UINC01131169">
    <property type="protein sequence ID" value="SVD12712.1"/>
    <property type="molecule type" value="Genomic_DNA"/>
</dbReference>
<protein>
    <recommendedName>
        <fullName evidence="8">YjgP/YjgQ family permease</fullName>
    </recommendedName>
</protein>
<dbReference type="GO" id="GO:0043190">
    <property type="term" value="C:ATP-binding cassette (ABC) transporter complex"/>
    <property type="evidence" value="ECO:0007669"/>
    <property type="project" value="TreeGrafter"/>
</dbReference>
<sequence>SFSLNIIHRYIIREVIPPFGLSLVVLTFLLMLPPIMEVAEDLIAKGVDGFTIVRMMLTLLPQGLGVTIPMAMLVGILIGMGRLSGDRETVAMQACGISISRILAPVMVLATMGAAVTCYILVVSLPDANQAFRDLSYTTIANRAEGEVKPRVFHDDFPDVMLYAQEVALDGSGWAQVFLADTSKPDQPTVYLAERGRVAIDRENRTVDLVLEHGTGHRSDPSAPGEYEVHEFNELVLGLNTETAFPRSGPQRGLAELTIPQLQAEATVMTSMGQSAHQPIMHIHRKFSIPIACLVFALLGVGFGVTSR</sequence>